<name>A0A0S2VZF8_9FIRM</name>
<dbReference type="STRING" id="1297617.IB211_00106c"/>
<reference evidence="2" key="2">
    <citation type="submission" date="2015-04" db="EMBL/GenBank/DDBJ databases">
        <title>A butyrogenic pathway from the amino acid lysine in a human gut commensal.</title>
        <authorList>
            <person name="de Vos W.M."/>
            <person name="Bui N.T.P."/>
            <person name="Plugge C.M."/>
            <person name="Ritari J."/>
        </authorList>
    </citation>
    <scope>NUCLEOTIDE SEQUENCE [LARGE SCALE GENOMIC DNA]</scope>
    <source>
        <strain evidence="2">AF211</strain>
    </source>
</reference>
<protein>
    <submittedName>
        <fullName evidence="1">Uncharacterized protein</fullName>
    </submittedName>
</protein>
<organism evidence="1 2">
    <name type="scientific">Intestinimonas butyriciproducens</name>
    <dbReference type="NCBI Taxonomy" id="1297617"/>
    <lineage>
        <taxon>Bacteria</taxon>
        <taxon>Bacillati</taxon>
        <taxon>Bacillota</taxon>
        <taxon>Clostridia</taxon>
        <taxon>Eubacteriales</taxon>
        <taxon>Intestinimonas</taxon>
    </lineage>
</organism>
<sequence length="819" mass="94989">MIHAEKHLLLLSKMEKDGLKPEFTGGFSEEALEQACKKIETLDLREWVQKGDSRQIQRELIRTSGFAELYQAMHIWGMEEQTIHAMLRAADSYGEHLTQYPEGQVLEAAALNLKPSLKFEYMKHYLPLVRYEEEAQSVADNLDSFPVLEWQEASALTEGQRAMMRLPFLGPYLFNWHDHEREAVELLEQNQPLQKILMMNYVRGVELFLDTGNLKDLRWLQAADVEVFRRLIEAFEYDTEDLTSFWQLWLENRAGRYDLDWLLSQPRPISKDRRQNFLQNRLSYLNAIYSGRLHINFDEVKYFQLQILIYAVEHRKKHFLELVDQNSELFFSLGRYSLLFEDGFCEHCNLNSLTAKNLKDSDSIERASNHFELLEEGQQYTFEEMRLLWRQKEAYVKLYAKLSPLPVDQRLLTLRQLLKRDLIGQYIGEEELDRISCRLLEKPFGAWFEKEFGHIQGLLRKTAMGLLRQYPKLGHFIPDLQTEADALFAVNNAEKIVDYPNWRQVQASVLTTDQDWACLKENMAFSEAFIHEYQAGITNFLLRGGSTMVRPLYDELRYRGDSEKSCEALRRIVQAELMGQFYRLKYFAGDLRQEIHYPIREAQETAWKQNLSLTRQGFTAKEVDDFYHTIRMGELPHYTCLSCFGGSQRDCLLAAFDSNKKIILIYKGETVAARACIRLTKGSFQQPSAVNFEFADLSREDAPRSTHAYGEKLVLFLEHIYTSGLNSAEEGVVKEMAVALATQKAADLGAVAVLANQYRERYPSGQYVSAPIYIYISKSKNGRQYLDSLGGAAVTSTEERYKQESFLVERAALDQTHAA</sequence>
<dbReference type="Proteomes" id="UP000064844">
    <property type="component" value="Chromosome"/>
</dbReference>
<dbReference type="PATRIC" id="fig|1297617.4.peg.105"/>
<evidence type="ECO:0000313" key="2">
    <source>
        <dbReference type="Proteomes" id="UP000064844"/>
    </source>
</evidence>
<evidence type="ECO:0000313" key="1">
    <source>
        <dbReference type="EMBL" id="ALP92502.1"/>
    </source>
</evidence>
<keyword evidence="2" id="KW-1185">Reference proteome</keyword>
<accession>A0A0S2VZF8</accession>
<dbReference type="KEGG" id="ibu:IB211_00106c"/>
<gene>
    <name evidence="1" type="ORF">IB211_00106c</name>
</gene>
<dbReference type="AlphaFoldDB" id="A0A0S2VZF8"/>
<dbReference type="RefSeq" id="WP_058116761.1">
    <property type="nucleotide sequence ID" value="NZ_CP011307.1"/>
</dbReference>
<dbReference type="EMBL" id="CP011307">
    <property type="protein sequence ID" value="ALP92502.1"/>
    <property type="molecule type" value="Genomic_DNA"/>
</dbReference>
<proteinExistence type="predicted"/>
<reference evidence="1 2" key="1">
    <citation type="journal article" date="2015" name="Nat. Commun.">
        <title>Production of butyrate from lysine and the Amadori product fructoselysine by a human gut commensal.</title>
        <authorList>
            <person name="Bui T.P."/>
            <person name="Ritari J."/>
            <person name="Boeren S."/>
            <person name="de Waard P."/>
            <person name="Plugge C.M."/>
            <person name="de Vos W.M."/>
        </authorList>
    </citation>
    <scope>NUCLEOTIDE SEQUENCE [LARGE SCALE GENOMIC DNA]</scope>
    <source>
        <strain evidence="1 2">AF211</strain>
    </source>
</reference>